<dbReference type="InterPro" id="IPR011034">
    <property type="entry name" value="Formyl_transferase-like_C_sf"/>
</dbReference>
<dbReference type="Gene3D" id="3.10.300.10">
    <property type="entry name" value="Methylpurine-DNA glycosylase (MPG)"/>
    <property type="match status" value="1"/>
</dbReference>
<dbReference type="Pfam" id="PF02245">
    <property type="entry name" value="Pur_DNA_glyco"/>
    <property type="match status" value="1"/>
</dbReference>
<evidence type="ECO:0000256" key="2">
    <source>
        <dbReference type="ARBA" id="ARBA00022763"/>
    </source>
</evidence>
<dbReference type="Proteomes" id="UP001597285">
    <property type="component" value="Unassembled WGS sequence"/>
</dbReference>
<reference evidence="7" key="1">
    <citation type="journal article" date="2019" name="Int. J. Syst. Evol. Microbiol.">
        <title>The Global Catalogue of Microorganisms (GCM) 10K type strain sequencing project: providing services to taxonomists for standard genome sequencing and annotation.</title>
        <authorList>
            <consortium name="The Broad Institute Genomics Platform"/>
            <consortium name="The Broad Institute Genome Sequencing Center for Infectious Disease"/>
            <person name="Wu L."/>
            <person name="Ma J."/>
        </authorList>
    </citation>
    <scope>NUCLEOTIDE SEQUENCE [LARGE SCALE GENOMIC DNA]</scope>
    <source>
        <strain evidence="7">KCTC 42143</strain>
    </source>
</reference>
<keyword evidence="7" id="KW-1185">Reference proteome</keyword>
<dbReference type="EC" id="3.2.2.-" evidence="5"/>
<dbReference type="EMBL" id="JBHUFF010000003">
    <property type="protein sequence ID" value="MFD1798373.1"/>
    <property type="molecule type" value="Genomic_DNA"/>
</dbReference>
<dbReference type="InterPro" id="IPR036995">
    <property type="entry name" value="MPG_sf"/>
</dbReference>
<evidence type="ECO:0000256" key="5">
    <source>
        <dbReference type="HAMAP-Rule" id="MF_00527"/>
    </source>
</evidence>
<dbReference type="CDD" id="cd00540">
    <property type="entry name" value="AAG"/>
    <property type="match status" value="1"/>
</dbReference>
<comment type="similarity">
    <text evidence="1 5">Belongs to the DNA glycosylase MPG family.</text>
</comment>
<evidence type="ECO:0000313" key="7">
    <source>
        <dbReference type="Proteomes" id="UP001597285"/>
    </source>
</evidence>
<keyword evidence="3 5" id="KW-0378">Hydrolase</keyword>
<accession>A0ABW4NJR4</accession>
<organism evidence="6 7">
    <name type="scientific">Carnobacterium antarcticum</name>
    <dbReference type="NCBI Taxonomy" id="2126436"/>
    <lineage>
        <taxon>Bacteria</taxon>
        <taxon>Bacillati</taxon>
        <taxon>Bacillota</taxon>
        <taxon>Bacilli</taxon>
        <taxon>Lactobacillales</taxon>
        <taxon>Carnobacteriaceae</taxon>
        <taxon>Carnobacterium</taxon>
    </lineage>
</organism>
<gene>
    <name evidence="6" type="ORF">ACFSBK_00650</name>
</gene>
<evidence type="ECO:0000256" key="4">
    <source>
        <dbReference type="ARBA" id="ARBA00023204"/>
    </source>
</evidence>
<sequence>MTFWLDPTKTTEEIAQELLGCLIIKKTEEGICSGWIVETEAYLGEIDAAAHSYGLKKTPRLASMYKKAGTIYIYSMHTHQMLNLVVQEAGIPQAILIRAIEPYTGIELMEERRGKYGVTLTDGPGKLTKALAIDKSDDGASIDEPPLYLSKTHRRIPKEIGVSARIGIPNKGEWTDALLRYTVIGNPYVSRTKGKKDSDLGWTTTIENNY</sequence>
<evidence type="ECO:0000256" key="1">
    <source>
        <dbReference type="ARBA" id="ARBA00009232"/>
    </source>
</evidence>
<proteinExistence type="inferred from homology"/>
<protein>
    <recommendedName>
        <fullName evidence="5">Putative 3-methyladenine DNA glycosylase</fullName>
        <ecNumber evidence="5">3.2.2.-</ecNumber>
    </recommendedName>
</protein>
<dbReference type="RefSeq" id="WP_058918536.1">
    <property type="nucleotide sequence ID" value="NZ_JBHSQC010000016.1"/>
</dbReference>
<dbReference type="NCBIfam" id="TIGR00567">
    <property type="entry name" value="3mg"/>
    <property type="match status" value="1"/>
</dbReference>
<dbReference type="PANTHER" id="PTHR10429:SF0">
    <property type="entry name" value="DNA-3-METHYLADENINE GLYCOSYLASE"/>
    <property type="match status" value="1"/>
</dbReference>
<dbReference type="PANTHER" id="PTHR10429">
    <property type="entry name" value="DNA-3-METHYLADENINE GLYCOSYLASE"/>
    <property type="match status" value="1"/>
</dbReference>
<comment type="caution">
    <text evidence="6">The sequence shown here is derived from an EMBL/GenBank/DDBJ whole genome shotgun (WGS) entry which is preliminary data.</text>
</comment>
<dbReference type="HAMAP" id="MF_00527">
    <property type="entry name" value="3MGH"/>
    <property type="match status" value="1"/>
</dbReference>
<dbReference type="InterPro" id="IPR003180">
    <property type="entry name" value="MPG"/>
</dbReference>
<evidence type="ECO:0000256" key="3">
    <source>
        <dbReference type="ARBA" id="ARBA00022801"/>
    </source>
</evidence>
<keyword evidence="4 5" id="KW-0234">DNA repair</keyword>
<dbReference type="SUPFAM" id="SSF50486">
    <property type="entry name" value="FMT C-terminal domain-like"/>
    <property type="match status" value="1"/>
</dbReference>
<evidence type="ECO:0000313" key="6">
    <source>
        <dbReference type="EMBL" id="MFD1798373.1"/>
    </source>
</evidence>
<keyword evidence="2 5" id="KW-0227">DNA damage</keyword>
<name>A0ABW4NJR4_9LACT</name>